<gene>
    <name evidence="9" type="ORF">KOI35_35195</name>
</gene>
<dbReference type="Proteomes" id="UP001519654">
    <property type="component" value="Unassembled WGS sequence"/>
</dbReference>
<feature type="region of interest" description="Disordered" evidence="5">
    <location>
        <begin position="534"/>
        <end position="561"/>
    </location>
</feature>
<evidence type="ECO:0000256" key="2">
    <source>
        <dbReference type="ARBA" id="ARBA00023319"/>
    </source>
</evidence>
<feature type="region of interest" description="Disordered" evidence="5">
    <location>
        <begin position="616"/>
        <end position="647"/>
    </location>
</feature>
<proteinExistence type="predicted"/>
<feature type="domain" description="Fibronectin type-III" evidence="7">
    <location>
        <begin position="349"/>
        <end position="445"/>
    </location>
</feature>
<dbReference type="CDD" id="cd00063">
    <property type="entry name" value="FN3"/>
    <property type="match status" value="2"/>
</dbReference>
<dbReference type="InterPro" id="IPR006665">
    <property type="entry name" value="OmpA-like"/>
</dbReference>
<evidence type="ECO:0000256" key="3">
    <source>
        <dbReference type="ARBA" id="ARBA00023326"/>
    </source>
</evidence>
<evidence type="ECO:0000256" key="6">
    <source>
        <dbReference type="SAM" id="SignalP"/>
    </source>
</evidence>
<feature type="compositionally biased region" description="Pro residues" evidence="5">
    <location>
        <begin position="541"/>
        <end position="552"/>
    </location>
</feature>
<keyword evidence="10" id="KW-1185">Reference proteome</keyword>
<protein>
    <submittedName>
        <fullName evidence="9">Fibronectin type III domain-containing protein</fullName>
    </submittedName>
</protein>
<name>A0ABS5YZ96_9ACTN</name>
<dbReference type="Gene3D" id="2.120.10.30">
    <property type="entry name" value="TolB, C-terminal domain"/>
    <property type="match status" value="3"/>
</dbReference>
<evidence type="ECO:0000256" key="4">
    <source>
        <dbReference type="PROSITE-ProRule" id="PRU00473"/>
    </source>
</evidence>
<dbReference type="InterPro" id="IPR011042">
    <property type="entry name" value="6-blade_b-propeller_TolB-like"/>
</dbReference>
<sequence length="1042" mass="104588">MSRKVLLSAAAAGLLGAALLVAPTPAAAVGGTFDVTVVAGDGTNKTPADNDITGIGVPWGVTFDPSGDMYVTDGSTCRVMKVTPARVLTVVAGTGGCGPATPGAPTRVGYPYAIARHNGDTFIGDRTYSKILKIDSNGVLSSISGPNYGFPLADGPLATANVSYPSQFVVVGDWLYMSANRQVAKVDLNTMQLTLIAGNGMGGGPAADGPATQTSLGNLTGMAVAADGTVYISDGGNDRIYRVTPNGTLSTVTTSTYWPSTLAIGPSGDLYAGFVNYRVVKVDTSVTNGVNAFTTVAGTGMPGVAVNGPALSSPISYPQSMAYSPSGELHVANYMSPTIVKLTPSGPSAPQPPTAVGATVGDGSAAVSWTAPVNNGGSAVTAYAVQAYQGGVTAAGKTCAATAPAVTCTVNNLVNGVAYTYRVTATNLAGTSSESTDSAAVTPIGAPGVPTLVSAASNATGDATLTWTAPGSNGGAAISSYTVQAYQAGVAVAGKTCTVTAPALTCTVSGLTNGTAYTLRVKAYNGTAYSLESADSTPVTPAVPPIPAPGAPGRPTVRGGTSSIAVSWAGSSGQVTGYTAVATPGGSSCTSSATSCVIGVEAGTAYTVTVVAQGPGGNSSASAPSDSVTPPAPVPPATVPTDAPATLTTDKGRLSLALPKQEITIIGTGYAPNSTATIVLYSEPMVLGTVTTDSTGGFSLPVTVPAGVATGEHTFLAQGVDSTGTARQMSLPVTVPPTSPNTSGADDHDQDTDLPVPHGGSITLLNANGTPVTSVVVAGQGTYTLNTATGHITFTPVRGFAGRATAVRYRITDSVGTVVLGSYTAVVTPSATPKLTVPARLVTRVDGTTLVRVTHSAAVTGRTTVALWSTVDGKRVSFGSATRAAGRSIVVPVPLNALGRKMTARPGGYTVTAIVTTTPARGPVQRALTLTRVVLQHFQLPRSVHFPSDGANVSRDQADYLRGLRPQLAGVRAITCAGWTDDTGTDAWARKLSARRAQAVCRALAVGLGIRTILVIRGKATTGNDSAAGKARNRRTDITLHY</sequence>
<dbReference type="PROSITE" id="PS51123">
    <property type="entry name" value="OMPA_2"/>
    <property type="match status" value="1"/>
</dbReference>
<dbReference type="InterPro" id="IPR036737">
    <property type="entry name" value="OmpA-like_sf"/>
</dbReference>
<feature type="compositionally biased region" description="Low complexity" evidence="5">
    <location>
        <begin position="619"/>
        <end position="629"/>
    </location>
</feature>
<feature type="chain" id="PRO_5045523651" evidence="6">
    <location>
        <begin position="29"/>
        <end position="1042"/>
    </location>
</feature>
<dbReference type="RefSeq" id="WP_215793005.1">
    <property type="nucleotide sequence ID" value="NZ_JAHKKG010000012.1"/>
</dbReference>
<dbReference type="SMART" id="SM00060">
    <property type="entry name" value="FN3"/>
    <property type="match status" value="3"/>
</dbReference>
<evidence type="ECO:0000313" key="10">
    <source>
        <dbReference type="Proteomes" id="UP001519654"/>
    </source>
</evidence>
<dbReference type="PANTHER" id="PTHR14340">
    <property type="entry name" value="MICROFIBRIL-ASSOCIATED GLYCOPROTEIN 3"/>
    <property type="match status" value="1"/>
</dbReference>
<dbReference type="InterPro" id="IPR036116">
    <property type="entry name" value="FN3_sf"/>
</dbReference>
<evidence type="ECO:0000256" key="5">
    <source>
        <dbReference type="SAM" id="MobiDB-lite"/>
    </source>
</evidence>
<organism evidence="9 10">
    <name type="scientific">Paractinoplanes bogorensis</name>
    <dbReference type="NCBI Taxonomy" id="1610840"/>
    <lineage>
        <taxon>Bacteria</taxon>
        <taxon>Bacillati</taxon>
        <taxon>Actinomycetota</taxon>
        <taxon>Actinomycetes</taxon>
        <taxon>Micromonosporales</taxon>
        <taxon>Micromonosporaceae</taxon>
        <taxon>Paractinoplanes</taxon>
    </lineage>
</organism>
<feature type="domain" description="Fibronectin type-III" evidence="7">
    <location>
        <begin position="548"/>
        <end position="632"/>
    </location>
</feature>
<evidence type="ECO:0000259" key="7">
    <source>
        <dbReference type="PROSITE" id="PS50853"/>
    </source>
</evidence>
<keyword evidence="1" id="KW-0378">Hydrolase</keyword>
<dbReference type="SUPFAM" id="SSF103088">
    <property type="entry name" value="OmpA-like"/>
    <property type="match status" value="1"/>
</dbReference>
<dbReference type="EMBL" id="JAHKKG010000012">
    <property type="protein sequence ID" value="MBU2668770.1"/>
    <property type="molecule type" value="Genomic_DNA"/>
</dbReference>
<dbReference type="PROSITE" id="PS50853">
    <property type="entry name" value="FN3"/>
    <property type="match status" value="3"/>
</dbReference>
<feature type="signal peptide" evidence="6">
    <location>
        <begin position="1"/>
        <end position="28"/>
    </location>
</feature>
<dbReference type="PANTHER" id="PTHR14340:SF9">
    <property type="entry name" value="FIBRONECTIN TYPE-III DOMAIN-CONTAINING PROTEIN"/>
    <property type="match status" value="1"/>
</dbReference>
<feature type="domain" description="OmpA-like" evidence="8">
    <location>
        <begin position="933"/>
        <end position="1042"/>
    </location>
</feature>
<keyword evidence="1" id="KW-0326">Glycosidase</keyword>
<dbReference type="Pfam" id="PF19076">
    <property type="entry name" value="CshA_repeat"/>
    <property type="match status" value="1"/>
</dbReference>
<accession>A0ABS5YZ96</accession>
<keyword evidence="4" id="KW-0472">Membrane</keyword>
<keyword evidence="3" id="KW-0624">Polysaccharide degradation</keyword>
<evidence type="ECO:0000313" key="9">
    <source>
        <dbReference type="EMBL" id="MBU2668770.1"/>
    </source>
</evidence>
<feature type="region of interest" description="Disordered" evidence="5">
    <location>
        <begin position="731"/>
        <end position="757"/>
    </location>
</feature>
<reference evidence="9 10" key="1">
    <citation type="submission" date="2021-06" db="EMBL/GenBank/DDBJ databases">
        <title>Actinoplanes lichenicola sp. nov., and Actinoplanes ovalisporus sp. nov., isolated from lichen in Thailand.</title>
        <authorList>
            <person name="Saeng-In P."/>
            <person name="Kanchanasin P."/>
            <person name="Yuki M."/>
            <person name="Kudo T."/>
            <person name="Ohkuma M."/>
            <person name="Phongsopitanun W."/>
            <person name="Tanasupawat S."/>
        </authorList>
    </citation>
    <scope>NUCLEOTIDE SEQUENCE [LARGE SCALE GENOMIC DNA]</scope>
    <source>
        <strain evidence="9 10">NBRC 110975</strain>
    </source>
</reference>
<keyword evidence="6" id="KW-0732">Signal</keyword>
<dbReference type="InterPro" id="IPR003961">
    <property type="entry name" value="FN3_dom"/>
</dbReference>
<evidence type="ECO:0000259" key="8">
    <source>
        <dbReference type="PROSITE" id="PS51123"/>
    </source>
</evidence>
<dbReference type="InterPro" id="IPR026395">
    <property type="entry name" value="CshA_fibril"/>
</dbReference>
<dbReference type="SUPFAM" id="SSF49265">
    <property type="entry name" value="Fibronectin type III"/>
    <property type="match status" value="2"/>
</dbReference>
<evidence type="ECO:0000256" key="1">
    <source>
        <dbReference type="ARBA" id="ARBA00023295"/>
    </source>
</evidence>
<keyword evidence="3" id="KW-0119">Carbohydrate metabolism</keyword>
<dbReference type="CDD" id="cd07185">
    <property type="entry name" value="OmpA_C-like"/>
    <property type="match status" value="1"/>
</dbReference>
<comment type="caution">
    <text evidence="9">The sequence shown here is derived from an EMBL/GenBank/DDBJ whole genome shotgun (WGS) entry which is preliminary data.</text>
</comment>
<dbReference type="InterPro" id="IPR013783">
    <property type="entry name" value="Ig-like_fold"/>
</dbReference>
<dbReference type="SUPFAM" id="SSF63825">
    <property type="entry name" value="YWTD domain"/>
    <property type="match status" value="2"/>
</dbReference>
<dbReference type="Pfam" id="PF00041">
    <property type="entry name" value="fn3"/>
    <property type="match status" value="3"/>
</dbReference>
<dbReference type="Gene3D" id="2.60.40.10">
    <property type="entry name" value="Immunoglobulins"/>
    <property type="match status" value="3"/>
</dbReference>
<keyword evidence="2" id="KW-0393">Immunoglobulin domain</keyword>
<feature type="domain" description="Fibronectin type-III" evidence="7">
    <location>
        <begin position="446"/>
        <end position="545"/>
    </location>
</feature>
<dbReference type="Gene3D" id="3.30.1330.60">
    <property type="entry name" value="OmpA-like domain"/>
    <property type="match status" value="1"/>
</dbReference>